<evidence type="ECO:0000256" key="3">
    <source>
        <dbReference type="ARBA" id="ARBA00022692"/>
    </source>
</evidence>
<protein>
    <submittedName>
        <fullName evidence="14">Unplaced genomic scaffold SPHSTscaffold_415, whole genome shotgun sequence</fullName>
    </submittedName>
</protein>
<feature type="compositionally biased region" description="Basic and acidic residues" evidence="12">
    <location>
        <begin position="221"/>
        <end position="231"/>
    </location>
</feature>
<dbReference type="EMBL" id="KN837490">
    <property type="protein sequence ID" value="KIJ24440.1"/>
    <property type="molecule type" value="Genomic_DNA"/>
</dbReference>
<keyword evidence="9" id="KW-0496">Mitochondrion</keyword>
<evidence type="ECO:0000256" key="2">
    <source>
        <dbReference type="ARBA" id="ARBA00007448"/>
    </source>
</evidence>
<dbReference type="InterPro" id="IPR003593">
    <property type="entry name" value="AAA+_ATPase"/>
</dbReference>
<dbReference type="Pfam" id="PF00004">
    <property type="entry name" value="AAA"/>
    <property type="match status" value="1"/>
</dbReference>
<evidence type="ECO:0000256" key="7">
    <source>
        <dbReference type="ARBA" id="ARBA00022840"/>
    </source>
</evidence>
<reference evidence="14 15" key="1">
    <citation type="submission" date="2014-06" db="EMBL/GenBank/DDBJ databases">
        <title>Evolutionary Origins and Diversification of the Mycorrhizal Mutualists.</title>
        <authorList>
            <consortium name="DOE Joint Genome Institute"/>
            <consortium name="Mycorrhizal Genomics Consortium"/>
            <person name="Kohler A."/>
            <person name="Kuo A."/>
            <person name="Nagy L.G."/>
            <person name="Floudas D."/>
            <person name="Copeland A."/>
            <person name="Barry K.W."/>
            <person name="Cichocki N."/>
            <person name="Veneault-Fourrey C."/>
            <person name="LaButti K."/>
            <person name="Lindquist E.A."/>
            <person name="Lipzen A."/>
            <person name="Lundell T."/>
            <person name="Morin E."/>
            <person name="Murat C."/>
            <person name="Riley R."/>
            <person name="Ohm R."/>
            <person name="Sun H."/>
            <person name="Tunlid A."/>
            <person name="Henrissat B."/>
            <person name="Grigoriev I.V."/>
            <person name="Hibbett D.S."/>
            <person name="Martin F."/>
        </authorList>
    </citation>
    <scope>NUCLEOTIDE SEQUENCE [LARGE SCALE GENOMIC DNA]</scope>
    <source>
        <strain evidence="14 15">SS14</strain>
    </source>
</reference>
<organism evidence="14 15">
    <name type="scientific">Sphaerobolus stellatus (strain SS14)</name>
    <dbReference type="NCBI Taxonomy" id="990650"/>
    <lineage>
        <taxon>Eukaryota</taxon>
        <taxon>Fungi</taxon>
        <taxon>Dikarya</taxon>
        <taxon>Basidiomycota</taxon>
        <taxon>Agaricomycotina</taxon>
        <taxon>Agaricomycetes</taxon>
        <taxon>Phallomycetidae</taxon>
        <taxon>Geastrales</taxon>
        <taxon>Sphaerobolaceae</taxon>
        <taxon>Sphaerobolus</taxon>
    </lineage>
</organism>
<dbReference type="HOGENOM" id="CLU_010189_3_2_1"/>
<comment type="similarity">
    <text evidence="2">Belongs to the AAA ATPase family. BCS1 subfamily.</text>
</comment>
<dbReference type="AlphaFoldDB" id="A0A0C9UGZ7"/>
<evidence type="ECO:0000256" key="9">
    <source>
        <dbReference type="ARBA" id="ARBA00023128"/>
    </source>
</evidence>
<proteinExistence type="inferred from homology"/>
<evidence type="ECO:0000256" key="10">
    <source>
        <dbReference type="ARBA" id="ARBA00023136"/>
    </source>
</evidence>
<accession>A0A0C9UGZ7</accession>
<evidence type="ECO:0000256" key="4">
    <source>
        <dbReference type="ARBA" id="ARBA00022741"/>
    </source>
</evidence>
<dbReference type="OrthoDB" id="10251412at2759"/>
<dbReference type="Pfam" id="PF08740">
    <property type="entry name" value="BCS1_N"/>
    <property type="match status" value="1"/>
</dbReference>
<sequence length="406" mass="46473">MFLKKRKLTYLPVYKAEHWFRHRGVWISVIWGKEENDHRYEVKEQLTLKIFTTNPGFVRILLQDAKRVYGPDDDDMVYICSPNSYNEYWQVSSSRRKRPLESIILEPEIKDVVLDDAKDFLENEKWYLDRGIPYRRGYLLYGVPGSGKTSLIHLLAGELNLHIYVIPLAKKGLDDSSLSNLMAELPKRCIALMKDIDAAFKGSGKCLGIAGSEEPEDDENDKNKDKDKVDPEPSSGEGCILFATTNRLAALDDALCRPGRMDVHVEFQNASKWQAKKLFGCFFPSTSKFLGDEDDKVAGAVPKHWQPKATSRFATVPLTDEEAEQYAEQFSEVIPERMFSIATLQGLLLSHKNKPWDAIEASKVWVKQQLEKHEASAKEEGQKGQKQKEEEQKKTEGKCKRDCHQR</sequence>
<comment type="catalytic activity">
    <reaction evidence="11">
        <text>ATP + H2O = ADP + phosphate + H(+)</text>
        <dbReference type="Rhea" id="RHEA:13065"/>
        <dbReference type="ChEBI" id="CHEBI:15377"/>
        <dbReference type="ChEBI" id="CHEBI:15378"/>
        <dbReference type="ChEBI" id="CHEBI:30616"/>
        <dbReference type="ChEBI" id="CHEBI:43474"/>
        <dbReference type="ChEBI" id="CHEBI:456216"/>
    </reaction>
    <physiologicalReaction direction="left-to-right" evidence="11">
        <dbReference type="Rhea" id="RHEA:13066"/>
    </physiologicalReaction>
</comment>
<keyword evidence="7" id="KW-0067">ATP-binding</keyword>
<comment type="subcellular location">
    <subcellularLocation>
        <location evidence="1">Mitochondrion inner membrane</location>
        <topology evidence="1">Single-pass membrane protein</topology>
    </subcellularLocation>
</comment>
<evidence type="ECO:0000256" key="11">
    <source>
        <dbReference type="ARBA" id="ARBA00048778"/>
    </source>
</evidence>
<gene>
    <name evidence="14" type="ORF">M422DRAFT_274788</name>
</gene>
<dbReference type="GO" id="GO:0005524">
    <property type="term" value="F:ATP binding"/>
    <property type="evidence" value="ECO:0007669"/>
    <property type="project" value="UniProtKB-KW"/>
</dbReference>
<keyword evidence="4" id="KW-0547">Nucleotide-binding</keyword>
<name>A0A0C9UGZ7_SPHS4</name>
<dbReference type="Proteomes" id="UP000054279">
    <property type="component" value="Unassembled WGS sequence"/>
</dbReference>
<feature type="domain" description="AAA+ ATPase" evidence="13">
    <location>
        <begin position="134"/>
        <end position="271"/>
    </location>
</feature>
<evidence type="ECO:0000256" key="5">
    <source>
        <dbReference type="ARBA" id="ARBA00022792"/>
    </source>
</evidence>
<keyword evidence="15" id="KW-1185">Reference proteome</keyword>
<evidence type="ECO:0000313" key="15">
    <source>
        <dbReference type="Proteomes" id="UP000054279"/>
    </source>
</evidence>
<dbReference type="InterPro" id="IPR027417">
    <property type="entry name" value="P-loop_NTPase"/>
</dbReference>
<keyword evidence="3" id="KW-0812">Transmembrane</keyword>
<keyword evidence="10" id="KW-0472">Membrane</keyword>
<evidence type="ECO:0000256" key="6">
    <source>
        <dbReference type="ARBA" id="ARBA00022801"/>
    </source>
</evidence>
<evidence type="ECO:0000256" key="12">
    <source>
        <dbReference type="SAM" id="MobiDB-lite"/>
    </source>
</evidence>
<dbReference type="InterPro" id="IPR057495">
    <property type="entry name" value="AAA_lid_BCS1"/>
</dbReference>
<evidence type="ECO:0000256" key="1">
    <source>
        <dbReference type="ARBA" id="ARBA00004434"/>
    </source>
</evidence>
<dbReference type="GO" id="GO:0016887">
    <property type="term" value="F:ATP hydrolysis activity"/>
    <property type="evidence" value="ECO:0007669"/>
    <property type="project" value="InterPro"/>
</dbReference>
<dbReference type="GO" id="GO:0005743">
    <property type="term" value="C:mitochondrial inner membrane"/>
    <property type="evidence" value="ECO:0007669"/>
    <property type="project" value="UniProtKB-SubCell"/>
</dbReference>
<dbReference type="InterPro" id="IPR050747">
    <property type="entry name" value="Mitochondrial_chaperone_BCS1"/>
</dbReference>
<dbReference type="SMART" id="SM00382">
    <property type="entry name" value="AAA"/>
    <property type="match status" value="1"/>
</dbReference>
<dbReference type="Gene3D" id="3.40.50.300">
    <property type="entry name" value="P-loop containing nucleotide triphosphate hydrolases"/>
    <property type="match status" value="1"/>
</dbReference>
<feature type="region of interest" description="Disordered" evidence="12">
    <location>
        <begin position="371"/>
        <end position="406"/>
    </location>
</feature>
<keyword evidence="5" id="KW-0999">Mitochondrion inner membrane</keyword>
<keyword evidence="6" id="KW-0378">Hydrolase</keyword>
<evidence type="ECO:0000256" key="8">
    <source>
        <dbReference type="ARBA" id="ARBA00022989"/>
    </source>
</evidence>
<dbReference type="InterPro" id="IPR003959">
    <property type="entry name" value="ATPase_AAA_core"/>
</dbReference>
<keyword evidence="8" id="KW-1133">Transmembrane helix</keyword>
<dbReference type="PANTHER" id="PTHR23070">
    <property type="entry name" value="BCS1 AAA-TYPE ATPASE"/>
    <property type="match status" value="1"/>
</dbReference>
<evidence type="ECO:0000259" key="13">
    <source>
        <dbReference type="SMART" id="SM00382"/>
    </source>
</evidence>
<evidence type="ECO:0000313" key="14">
    <source>
        <dbReference type="EMBL" id="KIJ24440.1"/>
    </source>
</evidence>
<dbReference type="SUPFAM" id="SSF52540">
    <property type="entry name" value="P-loop containing nucleoside triphosphate hydrolases"/>
    <property type="match status" value="1"/>
</dbReference>
<feature type="region of interest" description="Disordered" evidence="12">
    <location>
        <begin position="210"/>
        <end position="237"/>
    </location>
</feature>
<dbReference type="InterPro" id="IPR014851">
    <property type="entry name" value="BCS1_N"/>
</dbReference>
<dbReference type="Pfam" id="PF25426">
    <property type="entry name" value="AAA_lid_BCS1"/>
    <property type="match status" value="1"/>
</dbReference>